<comment type="cofactor">
    <cofactor evidence="7">
        <name>Zn(2+)</name>
        <dbReference type="ChEBI" id="CHEBI:29105"/>
    </cofactor>
    <text evidence="7">Binds 1 zinc ion per subunit.</text>
</comment>
<dbReference type="GO" id="GO:0005829">
    <property type="term" value="C:cytosol"/>
    <property type="evidence" value="ECO:0007669"/>
    <property type="project" value="TreeGrafter"/>
</dbReference>
<dbReference type="NCBIfam" id="NF004315">
    <property type="entry name" value="PRK05710.1-4"/>
    <property type="match status" value="1"/>
</dbReference>
<dbReference type="InterPro" id="IPR022380">
    <property type="entry name" value="Glu-Q_tRNA(Asp)_Synthase"/>
</dbReference>
<dbReference type="EC" id="6.1.1.-" evidence="7"/>
<feature type="binding site" evidence="7">
    <location>
        <position position="193"/>
    </location>
    <ligand>
        <name>L-glutamate</name>
        <dbReference type="ChEBI" id="CHEBI:29985"/>
    </ligand>
</feature>
<dbReference type="InterPro" id="IPR001412">
    <property type="entry name" value="aa-tRNA-synth_I_CS"/>
</dbReference>
<feature type="binding site" evidence="7">
    <location>
        <begin position="6"/>
        <end position="10"/>
    </location>
    <ligand>
        <name>L-glutamate</name>
        <dbReference type="ChEBI" id="CHEBI:29985"/>
    </ligand>
</feature>
<reference evidence="10 11" key="1">
    <citation type="submission" date="2016-05" db="EMBL/GenBank/DDBJ databases">
        <title>Paenibacillus oryzae. sp. nov., isolated from the rice root.</title>
        <authorList>
            <person name="Zhang J."/>
            <person name="Zhang X."/>
        </authorList>
    </citation>
    <scope>NUCLEOTIDE SEQUENCE [LARGE SCALE GENOMIC DNA]</scope>
    <source>
        <strain evidence="10 11">1DrF-4</strain>
    </source>
</reference>
<feature type="binding site" evidence="7">
    <location>
        <position position="211"/>
    </location>
    <ligand>
        <name>L-glutamate</name>
        <dbReference type="ChEBI" id="CHEBI:29985"/>
    </ligand>
</feature>
<evidence type="ECO:0000256" key="2">
    <source>
        <dbReference type="ARBA" id="ARBA00022723"/>
    </source>
</evidence>
<evidence type="ECO:0000313" key="11">
    <source>
        <dbReference type="Proteomes" id="UP000092024"/>
    </source>
</evidence>
<dbReference type="GO" id="GO:0006400">
    <property type="term" value="P:tRNA modification"/>
    <property type="evidence" value="ECO:0007669"/>
    <property type="project" value="InterPro"/>
</dbReference>
<dbReference type="InterPro" id="IPR020058">
    <property type="entry name" value="Glu/Gln-tRNA-synth_Ib_cat-dom"/>
</dbReference>
<dbReference type="GO" id="GO:0008270">
    <property type="term" value="F:zinc ion binding"/>
    <property type="evidence" value="ECO:0007669"/>
    <property type="project" value="UniProtKB-UniRule"/>
</dbReference>
<evidence type="ECO:0000259" key="9">
    <source>
        <dbReference type="Pfam" id="PF00749"/>
    </source>
</evidence>
<dbReference type="STRING" id="1844972.A7K91_18310"/>
<dbReference type="Gene3D" id="3.40.50.620">
    <property type="entry name" value="HUPs"/>
    <property type="match status" value="1"/>
</dbReference>
<keyword evidence="3 7" id="KW-0547">Nucleotide-binding</keyword>
<feature type="binding site" evidence="7">
    <location>
        <position position="130"/>
    </location>
    <ligand>
        <name>Zn(2+)</name>
        <dbReference type="ChEBI" id="CHEBI:29105"/>
    </ligand>
</feature>
<keyword evidence="5 7" id="KW-0067">ATP-binding</keyword>
<dbReference type="PROSITE" id="PS00178">
    <property type="entry name" value="AA_TRNA_LIGASE_I"/>
    <property type="match status" value="1"/>
</dbReference>
<dbReference type="AlphaFoldDB" id="A0A1A5YJX6"/>
<protein>
    <recommendedName>
        <fullName evidence="7">Glutamyl-Q tRNA(Asp) synthetase</fullName>
        <shortName evidence="7">Glu-Q-RSs</shortName>
        <ecNumber evidence="7">6.1.1.-</ecNumber>
    </recommendedName>
</protein>
<keyword evidence="4 7" id="KW-0862">Zinc</keyword>
<feature type="binding site" evidence="7">
    <location>
        <position position="252"/>
    </location>
    <ligand>
        <name>ATP</name>
        <dbReference type="ChEBI" id="CHEBI:30616"/>
    </ligand>
</feature>
<evidence type="ECO:0000256" key="3">
    <source>
        <dbReference type="ARBA" id="ARBA00022741"/>
    </source>
</evidence>
<dbReference type="Pfam" id="PF00749">
    <property type="entry name" value="tRNA-synt_1c"/>
    <property type="match status" value="1"/>
</dbReference>
<dbReference type="EMBL" id="LYPA01000051">
    <property type="protein sequence ID" value="OBR65921.1"/>
    <property type="molecule type" value="Genomic_DNA"/>
</dbReference>
<keyword evidence="2 7" id="KW-0479">Metal-binding</keyword>
<feature type="binding site" evidence="7">
    <location>
        <position position="106"/>
    </location>
    <ligand>
        <name>Zn(2+)</name>
        <dbReference type="ChEBI" id="CHEBI:29105"/>
    </ligand>
</feature>
<feature type="binding site" evidence="7">
    <location>
        <position position="134"/>
    </location>
    <ligand>
        <name>Zn(2+)</name>
        <dbReference type="ChEBI" id="CHEBI:29105"/>
    </ligand>
</feature>
<dbReference type="HAMAP" id="MF_01428">
    <property type="entry name" value="Glu_Q_tRNA_synth"/>
    <property type="match status" value="1"/>
</dbReference>
<evidence type="ECO:0000256" key="1">
    <source>
        <dbReference type="ARBA" id="ARBA00022598"/>
    </source>
</evidence>
<dbReference type="SUPFAM" id="SSF52374">
    <property type="entry name" value="Nucleotidylyl transferase"/>
    <property type="match status" value="1"/>
</dbReference>
<evidence type="ECO:0000256" key="4">
    <source>
        <dbReference type="ARBA" id="ARBA00022833"/>
    </source>
</evidence>
<sequence length="326" mass="36116">MTRRGRFAPTPSGLFHMGNAFSALAAWLQMRQIGGQLLLRIEDIDKPRSRPAFAEQQMQDLRWLGLDWDEGPDIGGPHAPYEQSKREDLYEKALNELVKKELLYPCFCSRAELASIGSAPHGLSSEGGAYPGFCSQLTETEQAVRRISKEPALRFRMPHRQWTFCDAFAGEHDFSGKALGDFVVKRADGMFSYQLAVVVDDAAMGITDVLRGRDLLDSTPRQLALYEALGLTAPSFAHVPLIGDASGERLSKRDKSLTLASLREDGASPQRLIGLIGCLAGWLDRAEPVTAHELLPHFTTDVTKDRMLAITPDMLDWVRGKSICDD</sequence>
<dbReference type="InterPro" id="IPR000924">
    <property type="entry name" value="Glu/Gln-tRNA-synth"/>
</dbReference>
<dbReference type="PANTHER" id="PTHR43311">
    <property type="entry name" value="GLUTAMATE--TRNA LIGASE"/>
    <property type="match status" value="1"/>
</dbReference>
<evidence type="ECO:0000256" key="7">
    <source>
        <dbReference type="HAMAP-Rule" id="MF_01428"/>
    </source>
</evidence>
<comment type="function">
    <text evidence="7">Catalyzes the tRNA-independent activation of glutamate in presence of ATP and the subsequent transfer of glutamate onto a tRNA(Asp). Glutamate is transferred on the 2-amino-5-(4,5-dihydroxy-2-cyclopenten-1-yl) moiety of the queuosine in the wobble position of the QUC anticodon.</text>
</comment>
<dbReference type="PRINTS" id="PR00987">
    <property type="entry name" value="TRNASYNTHGLU"/>
</dbReference>
<comment type="caution">
    <text evidence="10">The sequence shown here is derived from an EMBL/GenBank/DDBJ whole genome shotgun (WGS) entry which is preliminary data.</text>
</comment>
<dbReference type="NCBIfam" id="TIGR03838">
    <property type="entry name" value="queuosine_YadB"/>
    <property type="match status" value="1"/>
</dbReference>
<dbReference type="GO" id="GO:0004818">
    <property type="term" value="F:glutamate-tRNA ligase activity"/>
    <property type="evidence" value="ECO:0007669"/>
    <property type="project" value="TreeGrafter"/>
</dbReference>
<dbReference type="RefSeq" id="WP_068682570.1">
    <property type="nucleotide sequence ID" value="NZ_LYPA01000051.1"/>
</dbReference>
<dbReference type="PANTHER" id="PTHR43311:SF1">
    <property type="entry name" value="GLUTAMYL-Q TRNA(ASP) SYNTHETASE"/>
    <property type="match status" value="1"/>
</dbReference>
<feature type="short sequence motif" description="'KMSKS' region" evidence="7">
    <location>
        <begin position="249"/>
        <end position="253"/>
    </location>
</feature>
<keyword evidence="1 7" id="KW-0436">Ligase</keyword>
<accession>A0A1A5YJX6</accession>
<dbReference type="GO" id="GO:0005524">
    <property type="term" value="F:ATP binding"/>
    <property type="evidence" value="ECO:0007669"/>
    <property type="project" value="UniProtKB-KW"/>
</dbReference>
<evidence type="ECO:0000256" key="5">
    <source>
        <dbReference type="ARBA" id="ARBA00022840"/>
    </source>
</evidence>
<dbReference type="InterPro" id="IPR049940">
    <property type="entry name" value="GluQ/Sye"/>
</dbReference>
<keyword evidence="8" id="KW-0648">Protein biosynthesis</keyword>
<keyword evidence="6 7" id="KW-0030">Aminoacyl-tRNA synthetase</keyword>
<evidence type="ECO:0000256" key="6">
    <source>
        <dbReference type="ARBA" id="ARBA00023146"/>
    </source>
</evidence>
<organism evidence="10 11">
    <name type="scientific">Paenibacillus oryzae</name>
    <dbReference type="NCBI Taxonomy" id="1844972"/>
    <lineage>
        <taxon>Bacteria</taxon>
        <taxon>Bacillati</taxon>
        <taxon>Bacillota</taxon>
        <taxon>Bacilli</taxon>
        <taxon>Bacillales</taxon>
        <taxon>Paenibacillaceae</taxon>
        <taxon>Paenibacillus</taxon>
    </lineage>
</organism>
<gene>
    <name evidence="7" type="primary">gluQ</name>
    <name evidence="10" type="ORF">A7K91_18310</name>
</gene>
<evidence type="ECO:0000256" key="8">
    <source>
        <dbReference type="RuleBase" id="RU363037"/>
    </source>
</evidence>
<dbReference type="Proteomes" id="UP000092024">
    <property type="component" value="Unassembled WGS sequence"/>
</dbReference>
<comment type="similarity">
    <text evidence="7">Belongs to the class-I aminoacyl-tRNA synthetase family. GluQ subfamily.</text>
</comment>
<evidence type="ECO:0000313" key="10">
    <source>
        <dbReference type="EMBL" id="OBR65921.1"/>
    </source>
</evidence>
<name>A0A1A5YJX6_9BACL</name>
<feature type="short sequence motif" description="'HIGH' region" evidence="7">
    <location>
        <begin position="9"/>
        <end position="19"/>
    </location>
</feature>
<keyword evidence="11" id="KW-1185">Reference proteome</keyword>
<proteinExistence type="inferred from homology"/>
<dbReference type="NCBIfam" id="NF004314">
    <property type="entry name" value="PRK05710.1-3"/>
    <property type="match status" value="1"/>
</dbReference>
<dbReference type="InterPro" id="IPR014729">
    <property type="entry name" value="Rossmann-like_a/b/a_fold"/>
</dbReference>
<feature type="binding site" evidence="7">
    <location>
        <position position="42"/>
    </location>
    <ligand>
        <name>L-glutamate</name>
        <dbReference type="ChEBI" id="CHEBI:29985"/>
    </ligand>
</feature>
<feature type="binding site" evidence="7">
    <location>
        <position position="108"/>
    </location>
    <ligand>
        <name>Zn(2+)</name>
        <dbReference type="ChEBI" id="CHEBI:29105"/>
    </ligand>
</feature>
<dbReference type="GO" id="GO:0006424">
    <property type="term" value="P:glutamyl-tRNA aminoacylation"/>
    <property type="evidence" value="ECO:0007669"/>
    <property type="project" value="InterPro"/>
</dbReference>
<feature type="domain" description="Glutamyl/glutaminyl-tRNA synthetase class Ib catalytic" evidence="9">
    <location>
        <begin position="5"/>
        <end position="317"/>
    </location>
</feature>